<feature type="region of interest" description="Disordered" evidence="1">
    <location>
        <begin position="331"/>
        <end position="356"/>
    </location>
</feature>
<feature type="compositionally biased region" description="Basic residues" evidence="1">
    <location>
        <begin position="341"/>
        <end position="356"/>
    </location>
</feature>
<name>A0A0D3JEU1_EMIH1</name>
<keyword evidence="3" id="KW-1185">Reference proteome</keyword>
<evidence type="ECO:0000256" key="1">
    <source>
        <dbReference type="SAM" id="MobiDB-lite"/>
    </source>
</evidence>
<dbReference type="Proteomes" id="UP000013827">
    <property type="component" value="Unassembled WGS sequence"/>
</dbReference>
<proteinExistence type="predicted"/>
<dbReference type="EnsemblProtists" id="EOD22026">
    <property type="protein sequence ID" value="EOD22026"/>
    <property type="gene ID" value="EMIHUDRAFT_240616"/>
</dbReference>
<protein>
    <submittedName>
        <fullName evidence="2">Uncharacterized protein</fullName>
    </submittedName>
</protein>
<reference evidence="2" key="2">
    <citation type="submission" date="2024-10" db="UniProtKB">
        <authorList>
            <consortium name="EnsemblProtists"/>
        </authorList>
    </citation>
    <scope>IDENTIFICATION</scope>
</reference>
<dbReference type="GeneID" id="17267570"/>
<organism evidence="2 3">
    <name type="scientific">Emiliania huxleyi (strain CCMP1516)</name>
    <dbReference type="NCBI Taxonomy" id="280463"/>
    <lineage>
        <taxon>Eukaryota</taxon>
        <taxon>Haptista</taxon>
        <taxon>Haptophyta</taxon>
        <taxon>Prymnesiophyceae</taxon>
        <taxon>Isochrysidales</taxon>
        <taxon>Noelaerhabdaceae</taxon>
        <taxon>Emiliania</taxon>
    </lineage>
</organism>
<sequence>MNSSCPPCPPEHLPVQYGGHPACERCGESWLRRPGCAAAIVDRHVEKNGGTTMRTLLEQVNAGWHGRCAFVGYAFDRRKVESILRSGTRVCAEAHGPVGPRFWEKELPQLRALQLRVGACSGIKVVLRVREPFAWYVSWYLWEAALGGRQKINASSLPGNLQARILASGYTSTRHLSGQRGPLSPGESARVELALRTADLVAPTERFREFAVLASVLVGGWLSPTYHSANRAHEGASDLCSEADPATPRCRALVRSAAADDHRLYALAAVSMSAGHSPRMRKVDRVGSTAYLPCRRATAGTRRPPECARGLANANPDMNPRIHEQLATCAAPPESPQHTNAPHRRRSGTKPRTKHG</sequence>
<dbReference type="HOGENOM" id="CLU_779454_0_0_1"/>
<reference evidence="3" key="1">
    <citation type="journal article" date="2013" name="Nature">
        <title>Pan genome of the phytoplankton Emiliania underpins its global distribution.</title>
        <authorList>
            <person name="Read B.A."/>
            <person name="Kegel J."/>
            <person name="Klute M.J."/>
            <person name="Kuo A."/>
            <person name="Lefebvre S.C."/>
            <person name="Maumus F."/>
            <person name="Mayer C."/>
            <person name="Miller J."/>
            <person name="Monier A."/>
            <person name="Salamov A."/>
            <person name="Young J."/>
            <person name="Aguilar M."/>
            <person name="Claverie J.M."/>
            <person name="Frickenhaus S."/>
            <person name="Gonzalez K."/>
            <person name="Herman E.K."/>
            <person name="Lin Y.C."/>
            <person name="Napier J."/>
            <person name="Ogata H."/>
            <person name="Sarno A.F."/>
            <person name="Shmutz J."/>
            <person name="Schroeder D."/>
            <person name="de Vargas C."/>
            <person name="Verret F."/>
            <person name="von Dassow P."/>
            <person name="Valentin K."/>
            <person name="Van de Peer Y."/>
            <person name="Wheeler G."/>
            <person name="Dacks J.B."/>
            <person name="Delwiche C.F."/>
            <person name="Dyhrman S.T."/>
            <person name="Glockner G."/>
            <person name="John U."/>
            <person name="Richards T."/>
            <person name="Worden A.Z."/>
            <person name="Zhang X."/>
            <person name="Grigoriev I.V."/>
            <person name="Allen A.E."/>
            <person name="Bidle K."/>
            <person name="Borodovsky M."/>
            <person name="Bowler C."/>
            <person name="Brownlee C."/>
            <person name="Cock J.M."/>
            <person name="Elias M."/>
            <person name="Gladyshev V.N."/>
            <person name="Groth M."/>
            <person name="Guda C."/>
            <person name="Hadaegh A."/>
            <person name="Iglesias-Rodriguez M.D."/>
            <person name="Jenkins J."/>
            <person name="Jones B.M."/>
            <person name="Lawson T."/>
            <person name="Leese F."/>
            <person name="Lindquist E."/>
            <person name="Lobanov A."/>
            <person name="Lomsadze A."/>
            <person name="Malik S.B."/>
            <person name="Marsh M.E."/>
            <person name="Mackinder L."/>
            <person name="Mock T."/>
            <person name="Mueller-Roeber B."/>
            <person name="Pagarete A."/>
            <person name="Parker M."/>
            <person name="Probert I."/>
            <person name="Quesneville H."/>
            <person name="Raines C."/>
            <person name="Rensing S.A."/>
            <person name="Riano-Pachon D.M."/>
            <person name="Richier S."/>
            <person name="Rokitta S."/>
            <person name="Shiraiwa Y."/>
            <person name="Soanes D.M."/>
            <person name="van der Giezen M."/>
            <person name="Wahlund T.M."/>
            <person name="Williams B."/>
            <person name="Wilson W."/>
            <person name="Wolfe G."/>
            <person name="Wurch L.L."/>
        </authorList>
    </citation>
    <scope>NUCLEOTIDE SEQUENCE</scope>
</reference>
<evidence type="ECO:0000313" key="2">
    <source>
        <dbReference type="EnsemblProtists" id="EOD22026"/>
    </source>
</evidence>
<dbReference type="RefSeq" id="XP_005774455.1">
    <property type="nucleotide sequence ID" value="XM_005774398.1"/>
</dbReference>
<dbReference type="PaxDb" id="2903-EOD22026"/>
<dbReference type="AlphaFoldDB" id="A0A0D3JEU1"/>
<feature type="region of interest" description="Disordered" evidence="1">
    <location>
        <begin position="300"/>
        <end position="319"/>
    </location>
</feature>
<accession>A0A0D3JEU1</accession>
<dbReference type="KEGG" id="ehx:EMIHUDRAFT_240616"/>
<evidence type="ECO:0000313" key="3">
    <source>
        <dbReference type="Proteomes" id="UP000013827"/>
    </source>
</evidence>